<dbReference type="InterPro" id="IPR052337">
    <property type="entry name" value="SAT4-like"/>
</dbReference>
<feature type="compositionally biased region" description="Acidic residues" evidence="7">
    <location>
        <begin position="320"/>
        <end position="335"/>
    </location>
</feature>
<comment type="similarity">
    <text evidence="6">Belongs to the SAT4 family.</text>
</comment>
<dbReference type="Pfam" id="PF00018">
    <property type="entry name" value="SH3_1"/>
    <property type="match status" value="1"/>
</dbReference>
<evidence type="ECO:0000256" key="2">
    <source>
        <dbReference type="ARBA" id="ARBA00022443"/>
    </source>
</evidence>
<gene>
    <name evidence="11" type="ORF">N8I77_005317</name>
</gene>
<keyword evidence="12" id="KW-1185">Reference proteome</keyword>
<evidence type="ECO:0008006" key="13">
    <source>
        <dbReference type="Google" id="ProtNLM"/>
    </source>
</evidence>
<feature type="region of interest" description="Disordered" evidence="7">
    <location>
        <begin position="267"/>
        <end position="345"/>
    </location>
</feature>
<evidence type="ECO:0000256" key="4">
    <source>
        <dbReference type="ARBA" id="ARBA00022989"/>
    </source>
</evidence>
<organism evidence="11 12">
    <name type="scientific">Phomopsis amygdali</name>
    <name type="common">Fusicoccum amygdali</name>
    <dbReference type="NCBI Taxonomy" id="1214568"/>
    <lineage>
        <taxon>Eukaryota</taxon>
        <taxon>Fungi</taxon>
        <taxon>Dikarya</taxon>
        <taxon>Ascomycota</taxon>
        <taxon>Pezizomycotina</taxon>
        <taxon>Sordariomycetes</taxon>
        <taxon>Sordariomycetidae</taxon>
        <taxon>Diaporthales</taxon>
        <taxon>Diaporthaceae</taxon>
        <taxon>Diaporthe</taxon>
    </lineage>
</organism>
<dbReference type="InterPro" id="IPR036028">
    <property type="entry name" value="SH3-like_dom_sf"/>
</dbReference>
<keyword evidence="2" id="KW-0728">SH3 domain</keyword>
<dbReference type="PANTHER" id="PTHR33048:SF57">
    <property type="entry name" value="INTEGRAL MEMBRANE PROTEIN-RELATED"/>
    <property type="match status" value="1"/>
</dbReference>
<evidence type="ECO:0000313" key="12">
    <source>
        <dbReference type="Proteomes" id="UP001265746"/>
    </source>
</evidence>
<reference evidence="11" key="1">
    <citation type="submission" date="2023-06" db="EMBL/GenBank/DDBJ databases">
        <authorList>
            <person name="Noh H."/>
        </authorList>
    </citation>
    <scope>NUCLEOTIDE SEQUENCE</scope>
    <source>
        <strain evidence="11">DUCC20226</strain>
    </source>
</reference>
<dbReference type="InterPro" id="IPR049326">
    <property type="entry name" value="Rhodopsin_dom_fungi"/>
</dbReference>
<feature type="domain" description="Rhodopsin" evidence="10">
    <location>
        <begin position="28"/>
        <end position="253"/>
    </location>
</feature>
<dbReference type="AlphaFoldDB" id="A0AAD9W4P1"/>
<feature type="compositionally biased region" description="Basic and acidic residues" evidence="7">
    <location>
        <begin position="293"/>
        <end position="302"/>
    </location>
</feature>
<dbReference type="InterPro" id="IPR001452">
    <property type="entry name" value="SH3_domain"/>
</dbReference>
<evidence type="ECO:0000256" key="7">
    <source>
        <dbReference type="SAM" id="MobiDB-lite"/>
    </source>
</evidence>
<feature type="transmembrane region" description="Helical" evidence="8">
    <location>
        <begin position="112"/>
        <end position="134"/>
    </location>
</feature>
<dbReference type="GO" id="GO:0016020">
    <property type="term" value="C:membrane"/>
    <property type="evidence" value="ECO:0007669"/>
    <property type="project" value="UniProtKB-SubCell"/>
</dbReference>
<comment type="caution">
    <text evidence="11">The sequence shown here is derived from an EMBL/GenBank/DDBJ whole genome shotgun (WGS) entry which is preliminary data.</text>
</comment>
<evidence type="ECO:0000259" key="9">
    <source>
        <dbReference type="Pfam" id="PF00018"/>
    </source>
</evidence>
<sequence>MLNWTLTVFAFLAVVIIHCRKFSGMSVPIRADDILILVSFIVGIGLVSLSTWAILDEGQGEHQQSVPESQLERAAKSILVAEAIWTLVTGLLRIAACLLIHSIFSFPTARRSAIVIMVLSAGLAVASIVQIFLICKPFAAQWDPHVLGSCGDQIASFMALETIGLVLDLGILLVPAKYIMGLQMSMRRKIQLVLVFNVGAVVFIITGLRMAALRSAVSPDFTYSQSYLSLLSASGCMTGIICCASPTISGIVQRVVQNRRSRWTPNRAAGLQFNVSEPTARDTRTQPSPSEGGSDHDVEKGSDSSTDVEEGEHISPRDDESTDECEEISLQDDESGGQKTAIPSEGGVHLGAVALLDFHDEDKNKMSLVKGQQVWIHYRPEQGWLVAQNLETDEIGLVPERSVGLSGYDDRSRAERAVVSLDLQCRAGLGRTESPHH</sequence>
<feature type="transmembrane region" description="Helical" evidence="8">
    <location>
        <begin position="227"/>
        <end position="252"/>
    </location>
</feature>
<evidence type="ECO:0000259" key="10">
    <source>
        <dbReference type="Pfam" id="PF20684"/>
    </source>
</evidence>
<evidence type="ECO:0000256" key="5">
    <source>
        <dbReference type="ARBA" id="ARBA00023136"/>
    </source>
</evidence>
<feature type="transmembrane region" description="Helical" evidence="8">
    <location>
        <begin position="192"/>
        <end position="212"/>
    </location>
</feature>
<evidence type="ECO:0000313" key="11">
    <source>
        <dbReference type="EMBL" id="KAK2606577.1"/>
    </source>
</evidence>
<evidence type="ECO:0000256" key="6">
    <source>
        <dbReference type="ARBA" id="ARBA00038359"/>
    </source>
</evidence>
<evidence type="ECO:0000256" key="1">
    <source>
        <dbReference type="ARBA" id="ARBA00004141"/>
    </source>
</evidence>
<name>A0AAD9W4P1_PHOAM</name>
<proteinExistence type="inferred from homology"/>
<dbReference type="Proteomes" id="UP001265746">
    <property type="component" value="Unassembled WGS sequence"/>
</dbReference>
<evidence type="ECO:0000256" key="3">
    <source>
        <dbReference type="ARBA" id="ARBA00022692"/>
    </source>
</evidence>
<dbReference type="Gene3D" id="2.30.30.40">
    <property type="entry name" value="SH3 Domains"/>
    <property type="match status" value="1"/>
</dbReference>
<keyword evidence="4 8" id="KW-1133">Transmembrane helix</keyword>
<feature type="domain" description="SH3" evidence="9">
    <location>
        <begin position="353"/>
        <end position="399"/>
    </location>
</feature>
<keyword evidence="5 8" id="KW-0472">Membrane</keyword>
<feature type="transmembrane region" description="Helical" evidence="8">
    <location>
        <begin position="34"/>
        <end position="55"/>
    </location>
</feature>
<dbReference type="SUPFAM" id="SSF50044">
    <property type="entry name" value="SH3-domain"/>
    <property type="match status" value="1"/>
</dbReference>
<accession>A0AAD9W4P1</accession>
<keyword evidence="3 8" id="KW-0812">Transmembrane</keyword>
<dbReference type="Pfam" id="PF20684">
    <property type="entry name" value="Fung_rhodopsin"/>
    <property type="match status" value="1"/>
</dbReference>
<dbReference type="EMBL" id="JAUJFL010000003">
    <property type="protein sequence ID" value="KAK2606577.1"/>
    <property type="molecule type" value="Genomic_DNA"/>
</dbReference>
<protein>
    <recommendedName>
        <fullName evidence="13">SH3 domain-containing protein</fullName>
    </recommendedName>
</protein>
<comment type="subcellular location">
    <subcellularLocation>
        <location evidence="1">Membrane</location>
        <topology evidence="1">Multi-pass membrane protein</topology>
    </subcellularLocation>
</comment>
<feature type="transmembrane region" description="Helical" evidence="8">
    <location>
        <begin position="154"/>
        <end position="180"/>
    </location>
</feature>
<evidence type="ECO:0000256" key="8">
    <source>
        <dbReference type="SAM" id="Phobius"/>
    </source>
</evidence>
<feature type="transmembrane region" description="Helical" evidence="8">
    <location>
        <begin position="6"/>
        <end position="22"/>
    </location>
</feature>
<dbReference type="PANTHER" id="PTHR33048">
    <property type="entry name" value="PTH11-LIKE INTEGRAL MEMBRANE PROTEIN (AFU_ORTHOLOGUE AFUA_5G11245)"/>
    <property type="match status" value="1"/>
</dbReference>
<feature type="transmembrane region" description="Helical" evidence="8">
    <location>
        <begin position="75"/>
        <end position="100"/>
    </location>
</feature>